<feature type="transmembrane region" description="Helical" evidence="9">
    <location>
        <begin position="132"/>
        <end position="150"/>
    </location>
</feature>
<feature type="transmembrane region" description="Helical" evidence="9">
    <location>
        <begin position="61"/>
        <end position="80"/>
    </location>
</feature>
<keyword evidence="7 9" id="KW-0472">Membrane</keyword>
<feature type="transmembrane region" description="Helical" evidence="9">
    <location>
        <begin position="20"/>
        <end position="41"/>
    </location>
</feature>
<sequence>MLFSVFQNIVFTGFRQPFRYSYTVFFTCLNPILMVRSNNVYPAYYGKHIERLKIIMKKQKLSSLLPIAVFLIFYLGLGIWSEYIMKIPMGFYNIPIVVAFMLAILTACFQNRSLSFDRKLELMGQGIGDKNIITMLLIFLTAGTFVGVVGRSSAESVAYLMLSLIPARFSVAVLFVVACFVSTSMGTSVGTITLIVPIATAVSETSGFSLALCVASVIGGAMFGDNLSFISDTTIAACNGQGCAMKDKFRENFGIALPAAIASLALILVVSFHQDPGAAIIKPYNLIQLIPYLLVLAGGIAGIQVFVVLLVGIVSGAIIMLGSGQTTPWEMLTNMGSGTSGMFETSMVAILVAAMCALIRENGGFDVLLNVIHRIFRGKRGGQFGVGLLVTLLDIATANNTVAIVMANPIAKEISEDYGISARKTASLLDTFSCISQGILPYGAQMLVALSAVHELGYELSAFEVMPLLFYPSMLFISSLICIFLLPERGDRVKAKK</sequence>
<evidence type="ECO:0000256" key="5">
    <source>
        <dbReference type="ARBA" id="ARBA00022692"/>
    </source>
</evidence>
<evidence type="ECO:0000313" key="12">
    <source>
        <dbReference type="Proteomes" id="UP000241048"/>
    </source>
</evidence>
<feature type="transmembrane region" description="Helical" evidence="9">
    <location>
        <begin position="384"/>
        <end position="407"/>
    </location>
</feature>
<protein>
    <submittedName>
        <fullName evidence="11">Sodium:proton antiporter</fullName>
    </submittedName>
</protein>
<evidence type="ECO:0000256" key="6">
    <source>
        <dbReference type="ARBA" id="ARBA00022989"/>
    </source>
</evidence>
<evidence type="ECO:0000313" key="11">
    <source>
        <dbReference type="EMBL" id="PST36019.1"/>
    </source>
</evidence>
<dbReference type="AlphaFoldDB" id="A0A2T3FL62"/>
<dbReference type="RefSeq" id="WP_107001779.1">
    <property type="nucleotide sequence ID" value="NZ_DBFVRN010000042.1"/>
</dbReference>
<comment type="caution">
    <text evidence="11">The sequence shown here is derived from an EMBL/GenBank/DDBJ whole genome shotgun (WGS) entry which is preliminary data.</text>
</comment>
<evidence type="ECO:0000259" key="10">
    <source>
        <dbReference type="Pfam" id="PF03553"/>
    </source>
</evidence>
<comment type="similarity">
    <text evidence="8">Belongs to the NhaC Na(+)/H(+) (TC 2.A.35) antiporter family.</text>
</comment>
<dbReference type="PANTHER" id="PTHR33451">
    <property type="entry name" value="MALATE-2H(+)/NA(+)-LACTATE ANTIPORTER"/>
    <property type="match status" value="1"/>
</dbReference>
<dbReference type="GO" id="GO:0005886">
    <property type="term" value="C:plasma membrane"/>
    <property type="evidence" value="ECO:0007669"/>
    <property type="project" value="UniProtKB-SubCell"/>
</dbReference>
<keyword evidence="3" id="KW-0050">Antiport</keyword>
<accession>A0A2T3FL62</accession>
<dbReference type="EMBL" id="PYLO01000006">
    <property type="protein sequence ID" value="PST36019.1"/>
    <property type="molecule type" value="Genomic_DNA"/>
</dbReference>
<feature type="transmembrane region" description="Helical" evidence="9">
    <location>
        <begin position="341"/>
        <end position="359"/>
    </location>
</feature>
<proteinExistence type="inferred from homology"/>
<name>A0A2T3FL62_9CLOT</name>
<evidence type="ECO:0000256" key="3">
    <source>
        <dbReference type="ARBA" id="ARBA00022449"/>
    </source>
</evidence>
<evidence type="ECO:0000256" key="1">
    <source>
        <dbReference type="ARBA" id="ARBA00004651"/>
    </source>
</evidence>
<evidence type="ECO:0000256" key="8">
    <source>
        <dbReference type="ARBA" id="ARBA00038435"/>
    </source>
</evidence>
<evidence type="ECO:0000256" key="9">
    <source>
        <dbReference type="SAM" id="Phobius"/>
    </source>
</evidence>
<keyword evidence="2" id="KW-0813">Transport</keyword>
<gene>
    <name evidence="11" type="ORF">C7U56_13740</name>
</gene>
<feature type="transmembrane region" description="Helical" evidence="9">
    <location>
        <begin position="255"/>
        <end position="272"/>
    </location>
</feature>
<keyword evidence="6 9" id="KW-1133">Transmembrane helix</keyword>
<evidence type="ECO:0000256" key="4">
    <source>
        <dbReference type="ARBA" id="ARBA00022475"/>
    </source>
</evidence>
<dbReference type="InterPro" id="IPR018461">
    <property type="entry name" value="Na/H_Antiport_NhaC-like_C"/>
</dbReference>
<dbReference type="GO" id="GO:0015297">
    <property type="term" value="F:antiporter activity"/>
    <property type="evidence" value="ECO:0007669"/>
    <property type="project" value="UniProtKB-KW"/>
</dbReference>
<dbReference type="InterPro" id="IPR052180">
    <property type="entry name" value="NhaC_Na-H+_Antiporter"/>
</dbReference>
<feature type="domain" description="Na+/H+ antiporter NhaC-like C-terminal" evidence="10">
    <location>
        <begin position="301"/>
        <end position="453"/>
    </location>
</feature>
<feature type="transmembrane region" description="Helical" evidence="9">
    <location>
        <begin position="293"/>
        <end position="321"/>
    </location>
</feature>
<feature type="transmembrane region" description="Helical" evidence="9">
    <location>
        <begin position="468"/>
        <end position="487"/>
    </location>
</feature>
<evidence type="ECO:0000256" key="7">
    <source>
        <dbReference type="ARBA" id="ARBA00023136"/>
    </source>
</evidence>
<dbReference type="Proteomes" id="UP000241048">
    <property type="component" value="Unassembled WGS sequence"/>
</dbReference>
<comment type="subcellular location">
    <subcellularLocation>
        <location evidence="1">Cell membrane</location>
        <topology evidence="1">Multi-pass membrane protein</topology>
    </subcellularLocation>
</comment>
<keyword evidence="5 9" id="KW-0812">Transmembrane</keyword>
<keyword evidence="4" id="KW-1003">Cell membrane</keyword>
<feature type="domain" description="Na+/H+ antiporter NhaC-like C-terminal" evidence="10">
    <location>
        <begin position="91"/>
        <end position="269"/>
    </location>
</feature>
<reference evidence="11 12" key="1">
    <citation type="submission" date="2018-03" db="EMBL/GenBank/DDBJ databases">
        <title>Lachnoclostridium SNUG30386 gen.nov., sp.nov., isolated from human faeces.</title>
        <authorList>
            <person name="Seo B."/>
            <person name="Jeon K."/>
            <person name="Ko G."/>
        </authorList>
    </citation>
    <scope>NUCLEOTIDE SEQUENCE [LARGE SCALE GENOMIC DNA]</scope>
    <source>
        <strain evidence="11 12">SNUG30386</strain>
    </source>
</reference>
<dbReference type="Pfam" id="PF03553">
    <property type="entry name" value="Na_H_antiporter"/>
    <property type="match status" value="2"/>
</dbReference>
<keyword evidence="12" id="KW-1185">Reference proteome</keyword>
<evidence type="ECO:0000256" key="2">
    <source>
        <dbReference type="ARBA" id="ARBA00022448"/>
    </source>
</evidence>
<dbReference type="PANTHER" id="PTHR33451:SF5">
    <property type="entry name" value="NA+_H+ ANTIPORTER"/>
    <property type="match status" value="1"/>
</dbReference>
<organism evidence="11 12">
    <name type="scientific">Clostridium fessum</name>
    <dbReference type="NCBI Taxonomy" id="2126740"/>
    <lineage>
        <taxon>Bacteria</taxon>
        <taxon>Bacillati</taxon>
        <taxon>Bacillota</taxon>
        <taxon>Clostridia</taxon>
        <taxon>Eubacteriales</taxon>
        <taxon>Clostridiaceae</taxon>
        <taxon>Clostridium</taxon>
    </lineage>
</organism>
<feature type="transmembrane region" description="Helical" evidence="9">
    <location>
        <begin position="92"/>
        <end position="111"/>
    </location>
</feature>